<evidence type="ECO:0000313" key="1">
    <source>
        <dbReference type="EMBL" id="GGC25618.1"/>
    </source>
</evidence>
<evidence type="ECO:0008006" key="3">
    <source>
        <dbReference type="Google" id="ProtNLM"/>
    </source>
</evidence>
<proteinExistence type="predicted"/>
<keyword evidence="2" id="KW-1185">Reference proteome</keyword>
<sequence length="389" mass="45159">MRNLIFIIAINILILGLISCEKDSNQTFYEDQKTFSLVIEDSIFVNYLGVLGVIDFNKESNRYLAKDYNYDGQVFIVFDEQGIVINKFDNRIAGSNAYKGSLYGVGFHLDGYMIASGGGVYFYNEHWEVVDFIPDLNTTDPSYNYWHKLMKVDTDKKESFLFLYRGTEESRYLDGIDVYLTSPNFGRFDGEITDHVFKIPKESIYIDQRYDFNLFVRCFAYSNYSGKFYLAFGSDPNLYRYDLKKDHIYPDTVINMNLEFYGLELSNFTAGRKEVFAGALDSKIANLLEAEGRVFITYSSAVDHNKFIGRGFSYDNSPESRAYISQEKKFMFTIFEDGKNKLRDVNINGKLGMPWYAFDKNTLLFSPWNRDESLDGEVFYKVKVVKDNE</sequence>
<accession>A0ABQ1LLZ0</accession>
<evidence type="ECO:0000313" key="2">
    <source>
        <dbReference type="Proteomes" id="UP000635885"/>
    </source>
</evidence>
<dbReference type="SUPFAM" id="SSF101898">
    <property type="entry name" value="NHL repeat"/>
    <property type="match status" value="1"/>
</dbReference>
<gene>
    <name evidence="1" type="ORF">GCM10010993_00890</name>
</gene>
<dbReference type="EMBL" id="BMFD01000001">
    <property type="protein sequence ID" value="GGC25618.1"/>
    <property type="molecule type" value="Genomic_DNA"/>
</dbReference>
<comment type="caution">
    <text evidence="1">The sequence shown here is derived from an EMBL/GenBank/DDBJ whole genome shotgun (WGS) entry which is preliminary data.</text>
</comment>
<reference evidence="2" key="1">
    <citation type="journal article" date="2019" name="Int. J. Syst. Evol. Microbiol.">
        <title>The Global Catalogue of Microorganisms (GCM) 10K type strain sequencing project: providing services to taxonomists for standard genome sequencing and annotation.</title>
        <authorList>
            <consortium name="The Broad Institute Genomics Platform"/>
            <consortium name="The Broad Institute Genome Sequencing Center for Infectious Disease"/>
            <person name="Wu L."/>
            <person name="Ma J."/>
        </authorList>
    </citation>
    <scope>NUCLEOTIDE SEQUENCE [LARGE SCALE GENOMIC DNA]</scope>
    <source>
        <strain evidence="2">CGMCC 1.12479</strain>
    </source>
</reference>
<protein>
    <recommendedName>
        <fullName evidence="3">TolB-like 6-blade propeller-like</fullName>
    </recommendedName>
</protein>
<name>A0ABQ1LLZ0_9BACT</name>
<organism evidence="1 2">
    <name type="scientific">Belliella aquatica</name>
    <dbReference type="NCBI Taxonomy" id="1323734"/>
    <lineage>
        <taxon>Bacteria</taxon>
        <taxon>Pseudomonadati</taxon>
        <taxon>Bacteroidota</taxon>
        <taxon>Cytophagia</taxon>
        <taxon>Cytophagales</taxon>
        <taxon>Cyclobacteriaceae</taxon>
        <taxon>Belliella</taxon>
    </lineage>
</organism>
<dbReference type="RefSeq" id="WP_188438492.1">
    <property type="nucleotide sequence ID" value="NZ_BMFD01000001.1"/>
</dbReference>
<dbReference type="Proteomes" id="UP000635885">
    <property type="component" value="Unassembled WGS sequence"/>
</dbReference>
<dbReference type="PROSITE" id="PS51257">
    <property type="entry name" value="PROKAR_LIPOPROTEIN"/>
    <property type="match status" value="1"/>
</dbReference>